<dbReference type="InterPro" id="IPR027417">
    <property type="entry name" value="P-loop_NTPase"/>
</dbReference>
<reference evidence="14" key="1">
    <citation type="submission" date="2018-05" db="EMBL/GenBank/DDBJ databases">
        <authorList>
            <person name="Lanie J.A."/>
            <person name="Ng W.-L."/>
            <person name="Kazmierczak K.M."/>
            <person name="Andrzejewski T.M."/>
            <person name="Davidsen T.M."/>
            <person name="Wayne K.J."/>
            <person name="Tettelin H."/>
            <person name="Glass J.I."/>
            <person name="Rusch D."/>
            <person name="Podicherti R."/>
            <person name="Tsui H.-C.T."/>
            <person name="Winkler M.E."/>
        </authorList>
    </citation>
    <scope>NUCLEOTIDE SEQUENCE</scope>
</reference>
<dbReference type="FunFam" id="3.40.1440.60:FF:000001">
    <property type="entry name" value="Primosomal protein N"/>
    <property type="match status" value="1"/>
</dbReference>
<dbReference type="GO" id="GO:0006310">
    <property type="term" value="P:DNA recombination"/>
    <property type="evidence" value="ECO:0007669"/>
    <property type="project" value="TreeGrafter"/>
</dbReference>
<feature type="domain" description="Helicase ATP-binding" evidence="13">
    <location>
        <begin position="137"/>
        <end position="294"/>
    </location>
</feature>
<proteinExistence type="predicted"/>
<keyword evidence="6" id="KW-0347">Helicase</keyword>
<dbReference type="GO" id="GO:0006270">
    <property type="term" value="P:DNA replication initiation"/>
    <property type="evidence" value="ECO:0007669"/>
    <property type="project" value="TreeGrafter"/>
</dbReference>
<dbReference type="EC" id="5.6.2.4" evidence="11"/>
<evidence type="ECO:0000256" key="2">
    <source>
        <dbReference type="ARBA" id="ARBA00022705"/>
    </source>
</evidence>
<keyword evidence="1" id="KW-0639">Primosome</keyword>
<organism evidence="14">
    <name type="scientific">marine metagenome</name>
    <dbReference type="NCBI Taxonomy" id="408172"/>
    <lineage>
        <taxon>unclassified sequences</taxon>
        <taxon>metagenomes</taxon>
        <taxon>ecological metagenomes</taxon>
    </lineage>
</organism>
<evidence type="ECO:0000256" key="11">
    <source>
        <dbReference type="ARBA" id="ARBA00034808"/>
    </source>
</evidence>
<evidence type="ECO:0000256" key="6">
    <source>
        <dbReference type="ARBA" id="ARBA00022806"/>
    </source>
</evidence>
<feature type="non-terminal residue" evidence="14">
    <location>
        <position position="294"/>
    </location>
</feature>
<dbReference type="PROSITE" id="PS51192">
    <property type="entry name" value="HELICASE_ATP_BIND_1"/>
    <property type="match status" value="1"/>
</dbReference>
<keyword evidence="2" id="KW-0235">DNA replication</keyword>
<keyword evidence="7" id="KW-0862">Zinc</keyword>
<dbReference type="CDD" id="cd17929">
    <property type="entry name" value="DEXHc_priA"/>
    <property type="match status" value="1"/>
</dbReference>
<sequence>MSLIIEVAIPVPLFNTFDYLCSQKASIGARVKVPFGQKKVTGIVLSYKDKSKFDKLRSVEEVLDQEALLSKEILDFLFWSASYYHHPIGEVLSNAIPKNLRIGKPAVIKKETTINDNLSPSLLKQTSEQKKAVADILKYENSFHGFLLHGVTGSGKTEVYLSITEWLLKKGKQVLVLVPEIGLTPQMIVRFEERIKDKVVAVHSQLNETQKQDAYLMAKSGEAKVILGTRSAIFTPIPKLGLVIVDEEHDGSFKQQSNFRYSARDLSFMRAKLANIPLILGTATPSLETLKNVA</sequence>
<evidence type="ECO:0000256" key="10">
    <source>
        <dbReference type="ARBA" id="ARBA00023235"/>
    </source>
</evidence>
<dbReference type="FunFam" id="3.40.50.300:FF:000489">
    <property type="entry name" value="Primosome assembly protein PriA"/>
    <property type="match status" value="1"/>
</dbReference>
<keyword evidence="10" id="KW-0413">Isomerase</keyword>
<dbReference type="Gene3D" id="3.40.50.300">
    <property type="entry name" value="P-loop containing nucleotide triphosphate hydrolases"/>
    <property type="match status" value="1"/>
</dbReference>
<dbReference type="EMBL" id="UINC01105681">
    <property type="protein sequence ID" value="SVC69799.1"/>
    <property type="molecule type" value="Genomic_DNA"/>
</dbReference>
<dbReference type="GO" id="GO:0005524">
    <property type="term" value="F:ATP binding"/>
    <property type="evidence" value="ECO:0007669"/>
    <property type="project" value="UniProtKB-KW"/>
</dbReference>
<comment type="catalytic activity">
    <reaction evidence="12">
        <text>ATP + H2O = ADP + phosphate + H(+)</text>
        <dbReference type="Rhea" id="RHEA:13065"/>
        <dbReference type="ChEBI" id="CHEBI:15377"/>
        <dbReference type="ChEBI" id="CHEBI:15378"/>
        <dbReference type="ChEBI" id="CHEBI:30616"/>
        <dbReference type="ChEBI" id="CHEBI:43474"/>
        <dbReference type="ChEBI" id="CHEBI:456216"/>
        <dbReference type="EC" id="5.6.2.4"/>
    </reaction>
</comment>
<dbReference type="Pfam" id="PF17764">
    <property type="entry name" value="PriA_3primeBD"/>
    <property type="match status" value="1"/>
</dbReference>
<dbReference type="PANTHER" id="PTHR30580">
    <property type="entry name" value="PRIMOSOMAL PROTEIN N"/>
    <property type="match status" value="1"/>
</dbReference>
<dbReference type="SMART" id="SM00487">
    <property type="entry name" value="DEXDc"/>
    <property type="match status" value="1"/>
</dbReference>
<dbReference type="GO" id="GO:1990077">
    <property type="term" value="C:primosome complex"/>
    <property type="evidence" value="ECO:0007669"/>
    <property type="project" value="UniProtKB-KW"/>
</dbReference>
<keyword evidence="3" id="KW-0479">Metal-binding</keyword>
<dbReference type="InterPro" id="IPR041222">
    <property type="entry name" value="PriA_3primeBD"/>
</dbReference>
<dbReference type="SUPFAM" id="SSF52540">
    <property type="entry name" value="P-loop containing nucleoside triphosphate hydrolases"/>
    <property type="match status" value="1"/>
</dbReference>
<evidence type="ECO:0000256" key="12">
    <source>
        <dbReference type="ARBA" id="ARBA00048988"/>
    </source>
</evidence>
<dbReference type="AlphaFoldDB" id="A0A382P8Q4"/>
<name>A0A382P8Q4_9ZZZZ</name>
<evidence type="ECO:0000256" key="1">
    <source>
        <dbReference type="ARBA" id="ARBA00022515"/>
    </source>
</evidence>
<evidence type="ECO:0000313" key="14">
    <source>
        <dbReference type="EMBL" id="SVC69799.1"/>
    </source>
</evidence>
<evidence type="ECO:0000256" key="7">
    <source>
        <dbReference type="ARBA" id="ARBA00022833"/>
    </source>
</evidence>
<dbReference type="GO" id="GO:0016787">
    <property type="term" value="F:hydrolase activity"/>
    <property type="evidence" value="ECO:0007669"/>
    <property type="project" value="UniProtKB-KW"/>
</dbReference>
<dbReference type="PANTHER" id="PTHR30580:SF0">
    <property type="entry name" value="PRIMOSOMAL PROTEIN N"/>
    <property type="match status" value="1"/>
</dbReference>
<keyword evidence="5" id="KW-0378">Hydrolase</keyword>
<dbReference type="GO" id="GO:0046872">
    <property type="term" value="F:metal ion binding"/>
    <property type="evidence" value="ECO:0007669"/>
    <property type="project" value="UniProtKB-KW"/>
</dbReference>
<evidence type="ECO:0000259" key="13">
    <source>
        <dbReference type="PROSITE" id="PS51192"/>
    </source>
</evidence>
<dbReference type="GO" id="GO:0043138">
    <property type="term" value="F:3'-5' DNA helicase activity"/>
    <property type="evidence" value="ECO:0007669"/>
    <property type="project" value="UniProtKB-EC"/>
</dbReference>
<dbReference type="InterPro" id="IPR042115">
    <property type="entry name" value="PriA_3primeBD_sf"/>
</dbReference>
<evidence type="ECO:0000256" key="8">
    <source>
        <dbReference type="ARBA" id="ARBA00022840"/>
    </source>
</evidence>
<dbReference type="Pfam" id="PF00270">
    <property type="entry name" value="DEAD"/>
    <property type="match status" value="1"/>
</dbReference>
<evidence type="ECO:0000256" key="9">
    <source>
        <dbReference type="ARBA" id="ARBA00023125"/>
    </source>
</evidence>
<evidence type="ECO:0000256" key="4">
    <source>
        <dbReference type="ARBA" id="ARBA00022741"/>
    </source>
</evidence>
<dbReference type="GO" id="GO:0003677">
    <property type="term" value="F:DNA binding"/>
    <property type="evidence" value="ECO:0007669"/>
    <property type="project" value="UniProtKB-KW"/>
</dbReference>
<evidence type="ECO:0000256" key="5">
    <source>
        <dbReference type="ARBA" id="ARBA00022801"/>
    </source>
</evidence>
<dbReference type="Gene3D" id="3.40.1440.60">
    <property type="entry name" value="PriA, 3(prime) DNA-binding domain"/>
    <property type="match status" value="1"/>
</dbReference>
<protein>
    <recommendedName>
        <fullName evidence="11">DNA 3'-5' helicase</fullName>
        <ecNumber evidence="11">5.6.2.4</ecNumber>
    </recommendedName>
</protein>
<keyword evidence="4" id="KW-0547">Nucleotide-binding</keyword>
<dbReference type="GO" id="GO:0006302">
    <property type="term" value="P:double-strand break repair"/>
    <property type="evidence" value="ECO:0007669"/>
    <property type="project" value="TreeGrafter"/>
</dbReference>
<keyword evidence="9" id="KW-0238">DNA-binding</keyword>
<keyword evidence="8" id="KW-0067">ATP-binding</keyword>
<gene>
    <name evidence="14" type="ORF">METZ01_LOCUS322653</name>
</gene>
<dbReference type="InterPro" id="IPR014001">
    <property type="entry name" value="Helicase_ATP-bd"/>
</dbReference>
<evidence type="ECO:0000256" key="3">
    <source>
        <dbReference type="ARBA" id="ARBA00022723"/>
    </source>
</evidence>
<dbReference type="InterPro" id="IPR011545">
    <property type="entry name" value="DEAD/DEAH_box_helicase_dom"/>
</dbReference>
<dbReference type="GO" id="GO:0006269">
    <property type="term" value="P:DNA replication, synthesis of primer"/>
    <property type="evidence" value="ECO:0007669"/>
    <property type="project" value="UniProtKB-KW"/>
</dbReference>
<accession>A0A382P8Q4</accession>